<proteinExistence type="predicted"/>
<sequence length="94" mass="10123">MPASASSLRLLLAQPRACPKGTKQAVANMPCCDIAECTANRKPQLRRSSTSLHIAVSIFFAHLLFPCSAAIEKLSAPHRGGTLIFYSRGNRQLG</sequence>
<dbReference type="AlphaFoldDB" id="A0A317XQP2"/>
<dbReference type="Proteomes" id="UP000246740">
    <property type="component" value="Unassembled WGS sequence"/>
</dbReference>
<evidence type="ECO:0000313" key="2">
    <source>
        <dbReference type="Proteomes" id="UP000246740"/>
    </source>
</evidence>
<organism evidence="1 2">
    <name type="scientific">Testicularia cyperi</name>
    <dbReference type="NCBI Taxonomy" id="1882483"/>
    <lineage>
        <taxon>Eukaryota</taxon>
        <taxon>Fungi</taxon>
        <taxon>Dikarya</taxon>
        <taxon>Basidiomycota</taxon>
        <taxon>Ustilaginomycotina</taxon>
        <taxon>Ustilaginomycetes</taxon>
        <taxon>Ustilaginales</taxon>
        <taxon>Anthracoideaceae</taxon>
        <taxon>Testicularia</taxon>
    </lineage>
</organism>
<dbReference type="EMBL" id="KZ819192">
    <property type="protein sequence ID" value="PWZ00615.1"/>
    <property type="molecule type" value="Genomic_DNA"/>
</dbReference>
<evidence type="ECO:0000313" key="1">
    <source>
        <dbReference type="EMBL" id="PWZ00615.1"/>
    </source>
</evidence>
<reference evidence="1 2" key="1">
    <citation type="journal article" date="2018" name="Mol. Biol. Evol.">
        <title>Broad Genomic Sampling Reveals a Smut Pathogenic Ancestry of the Fungal Clade Ustilaginomycotina.</title>
        <authorList>
            <person name="Kijpornyongpan T."/>
            <person name="Mondo S.J."/>
            <person name="Barry K."/>
            <person name="Sandor L."/>
            <person name="Lee J."/>
            <person name="Lipzen A."/>
            <person name="Pangilinan J."/>
            <person name="LaButti K."/>
            <person name="Hainaut M."/>
            <person name="Henrissat B."/>
            <person name="Grigoriev I.V."/>
            <person name="Spatafora J.W."/>
            <person name="Aime M.C."/>
        </authorList>
    </citation>
    <scope>NUCLEOTIDE SEQUENCE [LARGE SCALE GENOMIC DNA]</scope>
    <source>
        <strain evidence="1 2">MCA 3645</strain>
    </source>
</reference>
<protein>
    <submittedName>
        <fullName evidence="1">Uncharacterized protein</fullName>
    </submittedName>
</protein>
<accession>A0A317XQP2</accession>
<keyword evidence="2" id="KW-1185">Reference proteome</keyword>
<dbReference type="InParanoid" id="A0A317XQP2"/>
<name>A0A317XQP2_9BASI</name>
<gene>
    <name evidence="1" type="ORF">BCV70DRAFT_98449</name>
</gene>